<dbReference type="STRING" id="230819.A0A5C3KKR1"/>
<gene>
    <name evidence="1" type="ORF">FA15DRAFT_673132</name>
</gene>
<dbReference type="OrthoDB" id="3222645at2759"/>
<reference evidence="1 2" key="1">
    <citation type="journal article" date="2019" name="Nat. Ecol. Evol.">
        <title>Megaphylogeny resolves global patterns of mushroom evolution.</title>
        <authorList>
            <person name="Varga T."/>
            <person name="Krizsan K."/>
            <person name="Foldi C."/>
            <person name="Dima B."/>
            <person name="Sanchez-Garcia M."/>
            <person name="Sanchez-Ramirez S."/>
            <person name="Szollosi G.J."/>
            <person name="Szarkandi J.G."/>
            <person name="Papp V."/>
            <person name="Albert L."/>
            <person name="Andreopoulos W."/>
            <person name="Angelini C."/>
            <person name="Antonin V."/>
            <person name="Barry K.W."/>
            <person name="Bougher N.L."/>
            <person name="Buchanan P."/>
            <person name="Buyck B."/>
            <person name="Bense V."/>
            <person name="Catcheside P."/>
            <person name="Chovatia M."/>
            <person name="Cooper J."/>
            <person name="Damon W."/>
            <person name="Desjardin D."/>
            <person name="Finy P."/>
            <person name="Geml J."/>
            <person name="Haridas S."/>
            <person name="Hughes K."/>
            <person name="Justo A."/>
            <person name="Karasinski D."/>
            <person name="Kautmanova I."/>
            <person name="Kiss B."/>
            <person name="Kocsube S."/>
            <person name="Kotiranta H."/>
            <person name="LaButti K.M."/>
            <person name="Lechner B.E."/>
            <person name="Liimatainen K."/>
            <person name="Lipzen A."/>
            <person name="Lukacs Z."/>
            <person name="Mihaltcheva S."/>
            <person name="Morgado L.N."/>
            <person name="Niskanen T."/>
            <person name="Noordeloos M.E."/>
            <person name="Ohm R.A."/>
            <person name="Ortiz-Santana B."/>
            <person name="Ovrebo C."/>
            <person name="Racz N."/>
            <person name="Riley R."/>
            <person name="Savchenko A."/>
            <person name="Shiryaev A."/>
            <person name="Soop K."/>
            <person name="Spirin V."/>
            <person name="Szebenyi C."/>
            <person name="Tomsovsky M."/>
            <person name="Tulloss R.E."/>
            <person name="Uehling J."/>
            <person name="Grigoriev I.V."/>
            <person name="Vagvolgyi C."/>
            <person name="Papp T."/>
            <person name="Martin F.M."/>
            <person name="Miettinen O."/>
            <person name="Hibbett D.S."/>
            <person name="Nagy L.G."/>
        </authorList>
    </citation>
    <scope>NUCLEOTIDE SEQUENCE [LARGE SCALE GENOMIC DNA]</scope>
    <source>
        <strain evidence="1 2">CBS 121175</strain>
    </source>
</reference>
<proteinExistence type="predicted"/>
<keyword evidence="2" id="KW-1185">Reference proteome</keyword>
<evidence type="ECO:0000313" key="1">
    <source>
        <dbReference type="EMBL" id="TFK20830.1"/>
    </source>
</evidence>
<dbReference type="Proteomes" id="UP000307440">
    <property type="component" value="Unassembled WGS sequence"/>
</dbReference>
<sequence>MAQMKQFQNLDITRITNDMLKVAIAAGGSRKSRLFQNLVSSIKARLLPIEKGVYQIKQAIGEGITSTDVVPLVWPHEHPYDGAVMENLYRDDDRRSAKSGRSISDSDIRLKGMAIIGTVDIGVQKVTTLRLEDGTVFRKKETLLKPKVVLANTLEEITDMSAKSIRSVVMS</sequence>
<name>A0A5C3KKR1_COPMA</name>
<evidence type="ECO:0000313" key="2">
    <source>
        <dbReference type="Proteomes" id="UP000307440"/>
    </source>
</evidence>
<accession>A0A5C3KKR1</accession>
<dbReference type="EMBL" id="ML210286">
    <property type="protein sequence ID" value="TFK20830.1"/>
    <property type="molecule type" value="Genomic_DNA"/>
</dbReference>
<organism evidence="1 2">
    <name type="scientific">Coprinopsis marcescibilis</name>
    <name type="common">Agaric fungus</name>
    <name type="synonym">Psathyrella marcescibilis</name>
    <dbReference type="NCBI Taxonomy" id="230819"/>
    <lineage>
        <taxon>Eukaryota</taxon>
        <taxon>Fungi</taxon>
        <taxon>Dikarya</taxon>
        <taxon>Basidiomycota</taxon>
        <taxon>Agaricomycotina</taxon>
        <taxon>Agaricomycetes</taxon>
        <taxon>Agaricomycetidae</taxon>
        <taxon>Agaricales</taxon>
        <taxon>Agaricineae</taxon>
        <taxon>Psathyrellaceae</taxon>
        <taxon>Coprinopsis</taxon>
    </lineage>
</organism>
<protein>
    <submittedName>
        <fullName evidence="1">Uncharacterized protein</fullName>
    </submittedName>
</protein>
<dbReference type="AlphaFoldDB" id="A0A5C3KKR1"/>